<feature type="transmembrane region" description="Helical" evidence="1">
    <location>
        <begin position="47"/>
        <end position="68"/>
    </location>
</feature>
<feature type="transmembrane region" description="Helical" evidence="1">
    <location>
        <begin position="80"/>
        <end position="100"/>
    </location>
</feature>
<keyword evidence="1" id="KW-1133">Transmembrane helix</keyword>
<feature type="transmembrane region" description="Helical" evidence="1">
    <location>
        <begin position="140"/>
        <end position="161"/>
    </location>
</feature>
<dbReference type="OrthoDB" id="4948328at2"/>
<dbReference type="RefSeq" id="WP_131581758.1">
    <property type="nucleotide sequence ID" value="NZ_SJZJ01000003.1"/>
</dbReference>
<gene>
    <name evidence="2" type="ORF">EPD65_03470</name>
</gene>
<keyword evidence="3" id="KW-1185">Reference proteome</keyword>
<evidence type="ECO:0000313" key="3">
    <source>
        <dbReference type="Proteomes" id="UP000295453"/>
    </source>
</evidence>
<evidence type="ECO:0000313" key="2">
    <source>
        <dbReference type="EMBL" id="TCJ30633.1"/>
    </source>
</evidence>
<proteinExistence type="predicted"/>
<evidence type="ECO:0000256" key="1">
    <source>
        <dbReference type="SAM" id="Phobius"/>
    </source>
</evidence>
<dbReference type="Proteomes" id="UP000295453">
    <property type="component" value="Unassembled WGS sequence"/>
</dbReference>
<organism evidence="2 3">
    <name type="scientific">Nocardioides jejuensis</name>
    <dbReference type="NCBI Taxonomy" id="2502782"/>
    <lineage>
        <taxon>Bacteria</taxon>
        <taxon>Bacillati</taxon>
        <taxon>Actinomycetota</taxon>
        <taxon>Actinomycetes</taxon>
        <taxon>Propionibacteriales</taxon>
        <taxon>Nocardioidaceae</taxon>
        <taxon>Nocardioides</taxon>
    </lineage>
</organism>
<name>A0A4R1CGX5_9ACTN</name>
<dbReference type="AlphaFoldDB" id="A0A4R1CGX5"/>
<keyword evidence="1" id="KW-0472">Membrane</keyword>
<feature type="transmembrane region" description="Helical" evidence="1">
    <location>
        <begin position="107"/>
        <end position="125"/>
    </location>
</feature>
<accession>A0A4R1CGX5</accession>
<keyword evidence="1" id="KW-0812">Transmembrane</keyword>
<reference evidence="2 3" key="1">
    <citation type="submission" date="2019-03" db="EMBL/GenBank/DDBJ databases">
        <authorList>
            <person name="Kim M.K.M."/>
        </authorList>
    </citation>
    <scope>NUCLEOTIDE SEQUENCE [LARGE SCALE GENOMIC DNA]</scope>
    <source>
        <strain evidence="2 3">18JY15-6</strain>
    </source>
</reference>
<dbReference type="EMBL" id="SJZJ01000003">
    <property type="protein sequence ID" value="TCJ30633.1"/>
    <property type="molecule type" value="Genomic_DNA"/>
</dbReference>
<comment type="caution">
    <text evidence="2">The sequence shown here is derived from an EMBL/GenBank/DDBJ whole genome shotgun (WGS) entry which is preliminary data.</text>
</comment>
<sequence>MAATLGQAVQTPEDVVALTESERRTLARWINLIDHPAQEKRARMRRLGVLVAIGGAVSLGPWIGLLIATLPSQHHTSAWAVAWIGFDVALTGAMAVTGWLGFRRRHMFPVALAVLATLFTTDAWFDVTLSWGSAEQTGSLLSAACVELPLAAFAAVGVYMLMNGLAKMSWRDQGRLGRVPRLSRVPSMLIRQTVEADPDAPTS</sequence>
<protein>
    <submittedName>
        <fullName evidence="2">Uncharacterized protein</fullName>
    </submittedName>
</protein>